<dbReference type="PROSITE" id="PS01037">
    <property type="entry name" value="SBP_BACTERIAL_1"/>
    <property type="match status" value="1"/>
</dbReference>
<dbReference type="Proteomes" id="UP000287224">
    <property type="component" value="Unassembled WGS sequence"/>
</dbReference>
<dbReference type="RefSeq" id="WP_160146375.1">
    <property type="nucleotide sequence ID" value="NZ_BIFQ01000002.1"/>
</dbReference>
<sequence length="432" mass="46736">MQTAMSRRTLLKTGAQVALTAGAAGSLLAACGENTSSASSKVTIKFWHTYNITSPENQTLQTKVIPAFNKKYPNITVQAQDIPYNSMLQKLIASVAGGNGPDVVRSDIIWMPQLAKIHALVQVDDLVNQHKDDFYPGPLATCSYKEHYYGLPLDTNTKVVLYNQTLLEKAGVNQPPKTTDDFKNAALKITSLGKNIFGYAEGGLYDWATLPWVWSFGGAVTDDQFTKATGYINSSNSVASLEYLYNLYTTRALSPSILGSGNVSPDDAIGKNQAGFIIDGPWMPPTFQKTYPNMKYGMALMPAGPNGQSSSVIGGEDIAIMSSSKNAEAAKSFAQFMISPQAQLLMASTGQMPVLKSVASDPTLPAYFKIFSEQLQTAKPRTVHPNYPKISTILGDAFNKAFRKQATPQAPLPLRAIAFLGALSSSMVCWQQ</sequence>
<dbReference type="Pfam" id="PF01547">
    <property type="entry name" value="SBP_bac_1"/>
    <property type="match status" value="1"/>
</dbReference>
<evidence type="ECO:0000313" key="6">
    <source>
        <dbReference type="Proteomes" id="UP000287224"/>
    </source>
</evidence>
<reference evidence="6" key="1">
    <citation type="submission" date="2018-12" db="EMBL/GenBank/DDBJ databases">
        <title>Tengunoibacter tsumagoiensis gen. nov., sp. nov., Dictyobacter kobayashii sp. nov., D. alpinus sp. nov., and D. joshuensis sp. nov. and description of Dictyobacteraceae fam. nov. within the order Ktedonobacterales isolated from Tengu-no-mugimeshi.</title>
        <authorList>
            <person name="Wang C.M."/>
            <person name="Zheng Y."/>
            <person name="Sakai Y."/>
            <person name="Toyoda A."/>
            <person name="Minakuchi Y."/>
            <person name="Abe K."/>
            <person name="Yokota A."/>
            <person name="Yabe S."/>
        </authorList>
    </citation>
    <scope>NUCLEOTIDE SEQUENCE [LARGE SCALE GENOMIC DNA]</scope>
    <source>
        <strain evidence="6">S-27</strain>
    </source>
</reference>
<dbReference type="GO" id="GO:0042956">
    <property type="term" value="P:maltodextrin transmembrane transport"/>
    <property type="evidence" value="ECO:0007669"/>
    <property type="project" value="TreeGrafter"/>
</dbReference>
<dbReference type="EMBL" id="BIFQ01000002">
    <property type="protein sequence ID" value="GCE09987.1"/>
    <property type="molecule type" value="Genomic_DNA"/>
</dbReference>
<proteinExistence type="inferred from homology"/>
<dbReference type="GO" id="GO:0055052">
    <property type="term" value="C:ATP-binding cassette (ABC) transporter complex, substrate-binding subunit-containing"/>
    <property type="evidence" value="ECO:0007669"/>
    <property type="project" value="TreeGrafter"/>
</dbReference>
<dbReference type="SUPFAM" id="SSF53850">
    <property type="entry name" value="Periplasmic binding protein-like II"/>
    <property type="match status" value="1"/>
</dbReference>
<evidence type="ECO:0000256" key="1">
    <source>
        <dbReference type="ARBA" id="ARBA00008520"/>
    </source>
</evidence>
<protein>
    <submittedName>
        <fullName evidence="5">ABC transporter substrate-binding protein</fullName>
    </submittedName>
</protein>
<dbReference type="PANTHER" id="PTHR30061">
    <property type="entry name" value="MALTOSE-BINDING PERIPLASMIC PROTEIN"/>
    <property type="match status" value="1"/>
</dbReference>
<dbReference type="InterPro" id="IPR006059">
    <property type="entry name" value="SBP"/>
</dbReference>
<evidence type="ECO:0000256" key="4">
    <source>
        <dbReference type="SAM" id="SignalP"/>
    </source>
</evidence>
<dbReference type="PROSITE" id="PS51318">
    <property type="entry name" value="TAT"/>
    <property type="match status" value="1"/>
</dbReference>
<feature type="chain" id="PRO_5019040565" evidence="4">
    <location>
        <begin position="30"/>
        <end position="432"/>
    </location>
</feature>
<dbReference type="InterPro" id="IPR006311">
    <property type="entry name" value="TAT_signal"/>
</dbReference>
<dbReference type="GO" id="GO:0015768">
    <property type="term" value="P:maltose transport"/>
    <property type="evidence" value="ECO:0007669"/>
    <property type="project" value="TreeGrafter"/>
</dbReference>
<dbReference type="OrthoDB" id="9769685at2"/>
<organism evidence="5 6">
    <name type="scientific">Dictyobacter aurantiacus</name>
    <dbReference type="NCBI Taxonomy" id="1936993"/>
    <lineage>
        <taxon>Bacteria</taxon>
        <taxon>Bacillati</taxon>
        <taxon>Chloroflexota</taxon>
        <taxon>Ktedonobacteria</taxon>
        <taxon>Ktedonobacterales</taxon>
        <taxon>Dictyobacteraceae</taxon>
        <taxon>Dictyobacter</taxon>
    </lineage>
</organism>
<dbReference type="InterPro" id="IPR006061">
    <property type="entry name" value="SBP_1_CS"/>
</dbReference>
<evidence type="ECO:0000256" key="3">
    <source>
        <dbReference type="ARBA" id="ARBA00022729"/>
    </source>
</evidence>
<dbReference type="GO" id="GO:1901982">
    <property type="term" value="F:maltose binding"/>
    <property type="evidence" value="ECO:0007669"/>
    <property type="project" value="TreeGrafter"/>
</dbReference>
<keyword evidence="3 4" id="KW-0732">Signal</keyword>
<keyword evidence="6" id="KW-1185">Reference proteome</keyword>
<dbReference type="PANTHER" id="PTHR30061:SF50">
    <property type="entry name" value="MALTOSE_MALTODEXTRIN-BINDING PERIPLASMIC PROTEIN"/>
    <property type="match status" value="1"/>
</dbReference>
<comment type="similarity">
    <text evidence="1">Belongs to the bacterial solute-binding protein 1 family.</text>
</comment>
<dbReference type="Gene3D" id="3.40.190.10">
    <property type="entry name" value="Periplasmic binding protein-like II"/>
    <property type="match status" value="2"/>
</dbReference>
<dbReference type="PROSITE" id="PS51257">
    <property type="entry name" value="PROKAR_LIPOPROTEIN"/>
    <property type="match status" value="1"/>
</dbReference>
<evidence type="ECO:0000256" key="2">
    <source>
        <dbReference type="ARBA" id="ARBA00022448"/>
    </source>
</evidence>
<name>A0A401ZSZ5_9CHLR</name>
<dbReference type="AlphaFoldDB" id="A0A401ZSZ5"/>
<dbReference type="GO" id="GO:0055085">
    <property type="term" value="P:transmembrane transport"/>
    <property type="evidence" value="ECO:0007669"/>
    <property type="project" value="InterPro"/>
</dbReference>
<comment type="caution">
    <text evidence="5">The sequence shown here is derived from an EMBL/GenBank/DDBJ whole genome shotgun (WGS) entry which is preliminary data.</text>
</comment>
<feature type="signal peptide" evidence="4">
    <location>
        <begin position="1"/>
        <end position="29"/>
    </location>
</feature>
<accession>A0A401ZSZ5</accession>
<gene>
    <name evidence="5" type="ORF">KDAU_73160</name>
</gene>
<evidence type="ECO:0000313" key="5">
    <source>
        <dbReference type="EMBL" id="GCE09987.1"/>
    </source>
</evidence>
<keyword evidence="2" id="KW-0813">Transport</keyword>